<feature type="compositionally biased region" description="Polar residues" evidence="1">
    <location>
        <begin position="324"/>
        <end position="335"/>
    </location>
</feature>
<dbReference type="OrthoDB" id="5421290at2759"/>
<evidence type="ECO:0008006" key="5">
    <source>
        <dbReference type="Google" id="ProtNLM"/>
    </source>
</evidence>
<gene>
    <name evidence="3" type="ORF">L207DRAFT_640475</name>
</gene>
<keyword evidence="4" id="KW-1185">Reference proteome</keyword>
<name>A0A2J6R0Z8_HYAVF</name>
<evidence type="ECO:0000313" key="4">
    <source>
        <dbReference type="Proteomes" id="UP000235786"/>
    </source>
</evidence>
<accession>A0A2J6R0Z8</accession>
<organism evidence="3 4">
    <name type="scientific">Hyaloscypha variabilis (strain UAMH 11265 / GT02V1 / F)</name>
    <name type="common">Meliniomyces variabilis</name>
    <dbReference type="NCBI Taxonomy" id="1149755"/>
    <lineage>
        <taxon>Eukaryota</taxon>
        <taxon>Fungi</taxon>
        <taxon>Dikarya</taxon>
        <taxon>Ascomycota</taxon>
        <taxon>Pezizomycotina</taxon>
        <taxon>Leotiomycetes</taxon>
        <taxon>Helotiales</taxon>
        <taxon>Hyaloscyphaceae</taxon>
        <taxon>Hyaloscypha</taxon>
        <taxon>Hyaloscypha variabilis</taxon>
    </lineage>
</organism>
<sequence>MVGRRPLVSLRNFNAEASLILIVSPPASFPNFLRKVTDEPVTTKMAPSKNLEIFVSILFALRGVLGEDGAAITVSSSAPLDGNPFASSTVVDETSSSAIAGDGALTTAPPGDLATVTIYDTPAYSVAAGCVRECLMQEFEAGIPDGLILAAALGCNSPYYNGCYCTSAIASSATKVISQCIIEECSGTAEIPDAFSIYNNYCTTAGYPGPAAVTAETTTAAQNGGQTVVTAQAQPSTTLVTGEVVYTVTNGGSTFTITEPGVETLITTPTSLSSGGGGGSKKVNVGAIVGGVLGALVVIAVLLGVFLFWLPRRRKEKEAKAEAQRQSAAFLQTQPKGPGAEGSTFVPAATPVRRGPGRAELPEKGGVGVGDMEVIPDVKEKEKADVVEQRDGVEVDGTGLGARELGGEGRYGLRPEELDSEGRYVGELHGDGRQFGGFELEGQEVR</sequence>
<evidence type="ECO:0000256" key="1">
    <source>
        <dbReference type="SAM" id="MobiDB-lite"/>
    </source>
</evidence>
<keyword evidence="2" id="KW-0472">Membrane</keyword>
<dbReference type="STRING" id="1149755.A0A2J6R0Z8"/>
<proteinExistence type="predicted"/>
<protein>
    <recommendedName>
        <fullName evidence="5">Extracellular membrane protein CFEM domain-containing protein</fullName>
    </recommendedName>
</protein>
<dbReference type="Proteomes" id="UP000235786">
    <property type="component" value="Unassembled WGS sequence"/>
</dbReference>
<evidence type="ECO:0000256" key="2">
    <source>
        <dbReference type="SAM" id="Phobius"/>
    </source>
</evidence>
<feature type="transmembrane region" description="Helical" evidence="2">
    <location>
        <begin position="288"/>
        <end position="310"/>
    </location>
</feature>
<reference evidence="3 4" key="1">
    <citation type="submission" date="2016-04" db="EMBL/GenBank/DDBJ databases">
        <title>A degradative enzymes factory behind the ericoid mycorrhizal symbiosis.</title>
        <authorList>
            <consortium name="DOE Joint Genome Institute"/>
            <person name="Martino E."/>
            <person name="Morin E."/>
            <person name="Grelet G."/>
            <person name="Kuo A."/>
            <person name="Kohler A."/>
            <person name="Daghino S."/>
            <person name="Barry K."/>
            <person name="Choi C."/>
            <person name="Cichocki N."/>
            <person name="Clum A."/>
            <person name="Copeland A."/>
            <person name="Hainaut M."/>
            <person name="Haridas S."/>
            <person name="Labutti K."/>
            <person name="Lindquist E."/>
            <person name="Lipzen A."/>
            <person name="Khouja H.-R."/>
            <person name="Murat C."/>
            <person name="Ohm R."/>
            <person name="Olson A."/>
            <person name="Spatafora J."/>
            <person name="Veneault-Fourrey C."/>
            <person name="Henrissat B."/>
            <person name="Grigoriev I."/>
            <person name="Martin F."/>
            <person name="Perotto S."/>
        </authorList>
    </citation>
    <scope>NUCLEOTIDE SEQUENCE [LARGE SCALE GENOMIC DNA]</scope>
    <source>
        <strain evidence="3 4">F</strain>
    </source>
</reference>
<dbReference type="EMBL" id="KZ613960">
    <property type="protein sequence ID" value="PMD32190.1"/>
    <property type="molecule type" value="Genomic_DNA"/>
</dbReference>
<evidence type="ECO:0000313" key="3">
    <source>
        <dbReference type="EMBL" id="PMD32190.1"/>
    </source>
</evidence>
<keyword evidence="2" id="KW-1133">Transmembrane helix</keyword>
<feature type="region of interest" description="Disordered" evidence="1">
    <location>
        <begin position="320"/>
        <end position="370"/>
    </location>
</feature>
<keyword evidence="2" id="KW-0812">Transmembrane</keyword>
<dbReference type="AlphaFoldDB" id="A0A2J6R0Z8"/>
<dbReference type="CDD" id="cd12087">
    <property type="entry name" value="TM_EGFR-like"/>
    <property type="match status" value="1"/>
</dbReference>